<reference evidence="10" key="1">
    <citation type="submission" date="2016-10" db="EMBL/GenBank/DDBJ databases">
        <authorList>
            <person name="de Groot N.N."/>
        </authorList>
    </citation>
    <scope>NUCLEOTIDE SEQUENCE</scope>
</reference>
<keyword evidence="7 8" id="KW-0472">Membrane</keyword>
<evidence type="ECO:0000256" key="3">
    <source>
        <dbReference type="ARBA" id="ARBA00022448"/>
    </source>
</evidence>
<evidence type="ECO:0000256" key="6">
    <source>
        <dbReference type="ARBA" id="ARBA00022989"/>
    </source>
</evidence>
<dbReference type="EMBL" id="FPHL01000003">
    <property type="protein sequence ID" value="SFV53278.1"/>
    <property type="molecule type" value="Genomic_DNA"/>
</dbReference>
<feature type="transmembrane region" description="Helical" evidence="8">
    <location>
        <begin position="209"/>
        <end position="234"/>
    </location>
</feature>
<name>A0A1W1BIE7_9ZZZZ</name>
<keyword evidence="6 8" id="KW-1133">Transmembrane helix</keyword>
<evidence type="ECO:0000256" key="2">
    <source>
        <dbReference type="ARBA" id="ARBA00007783"/>
    </source>
</evidence>
<protein>
    <submittedName>
        <fullName evidence="10">ABC-type multidrug transport system, permease component</fullName>
    </submittedName>
</protein>
<feature type="transmembrane region" description="Helical" evidence="8">
    <location>
        <begin position="116"/>
        <end position="135"/>
    </location>
</feature>
<evidence type="ECO:0000313" key="10">
    <source>
        <dbReference type="EMBL" id="SFV53278.1"/>
    </source>
</evidence>
<feature type="transmembrane region" description="Helical" evidence="8">
    <location>
        <begin position="16"/>
        <end position="36"/>
    </location>
</feature>
<dbReference type="PROSITE" id="PS51012">
    <property type="entry name" value="ABC_TM2"/>
    <property type="match status" value="1"/>
</dbReference>
<dbReference type="InterPro" id="IPR047817">
    <property type="entry name" value="ABC2_TM_bact-type"/>
</dbReference>
<evidence type="ECO:0000256" key="8">
    <source>
        <dbReference type="SAM" id="Phobius"/>
    </source>
</evidence>
<proteinExistence type="inferred from homology"/>
<dbReference type="InterPro" id="IPR013525">
    <property type="entry name" value="ABC2_TM"/>
</dbReference>
<evidence type="ECO:0000256" key="5">
    <source>
        <dbReference type="ARBA" id="ARBA00022692"/>
    </source>
</evidence>
<evidence type="ECO:0000259" key="9">
    <source>
        <dbReference type="PROSITE" id="PS51012"/>
    </source>
</evidence>
<feature type="transmembrane region" description="Helical" evidence="8">
    <location>
        <begin position="246"/>
        <end position="270"/>
    </location>
</feature>
<feature type="domain" description="ABC transmembrane type-2" evidence="9">
    <location>
        <begin position="132"/>
        <end position="359"/>
    </location>
</feature>
<feature type="transmembrane region" description="Helical" evidence="8">
    <location>
        <begin position="324"/>
        <end position="351"/>
    </location>
</feature>
<keyword evidence="4" id="KW-1003">Cell membrane</keyword>
<evidence type="ECO:0000256" key="7">
    <source>
        <dbReference type="ARBA" id="ARBA00023136"/>
    </source>
</evidence>
<dbReference type="PANTHER" id="PTHR30294">
    <property type="entry name" value="MEMBRANE COMPONENT OF ABC TRANSPORTER YHHJ-RELATED"/>
    <property type="match status" value="1"/>
</dbReference>
<dbReference type="Gene3D" id="3.40.1710.10">
    <property type="entry name" value="abc type-2 transporter like domain"/>
    <property type="match status" value="1"/>
</dbReference>
<comment type="subcellular location">
    <subcellularLocation>
        <location evidence="1">Cell membrane</location>
        <topology evidence="1">Multi-pass membrane protein</topology>
    </subcellularLocation>
</comment>
<organism evidence="10">
    <name type="scientific">hydrothermal vent metagenome</name>
    <dbReference type="NCBI Taxonomy" id="652676"/>
    <lineage>
        <taxon>unclassified sequences</taxon>
        <taxon>metagenomes</taxon>
        <taxon>ecological metagenomes</taxon>
    </lineage>
</organism>
<evidence type="ECO:0000256" key="1">
    <source>
        <dbReference type="ARBA" id="ARBA00004651"/>
    </source>
</evidence>
<gene>
    <name evidence="10" type="ORF">MNB_SV-10-679</name>
</gene>
<dbReference type="AlphaFoldDB" id="A0A1W1BIE7"/>
<keyword evidence="5 8" id="KW-0812">Transmembrane</keyword>
<keyword evidence="3" id="KW-0813">Transport</keyword>
<dbReference type="GO" id="GO:0005886">
    <property type="term" value="C:plasma membrane"/>
    <property type="evidence" value="ECO:0007669"/>
    <property type="project" value="UniProtKB-SubCell"/>
</dbReference>
<dbReference type="InterPro" id="IPR051449">
    <property type="entry name" value="ABC-2_transporter_component"/>
</dbReference>
<dbReference type="PANTHER" id="PTHR30294:SF47">
    <property type="entry name" value="INNER MEMBRANE TRANSPORT PERMEASE YHHJ"/>
    <property type="match status" value="1"/>
</dbReference>
<sequence length="360" mass="40425">MSRVFWVVFGKEILSFLRSIGLVAAVLYSFTADIYIAGEGIQITPRNVKIGYVDDTGGGISQKILSRLHRPEFLPPRRFKSQEALSRAIFDKEILVGILFDQDFEKDFRQGKKAQLNLLLDATAASQSFTTLGYLQNIVMDFSKPHFPVVIKSHKLFNQNADNHSFMALTEMLSVITLLIVILTAVVFVREKEEGTWDIMLLMPVDPKLIILAKSLSQVMIVMAGVLLALGFVIFGAFDTPMNGSFWTFMLLTFFYSFSSAGIGLFVAAVSKSTMQVAQLSIIIMMPLIFLSGAWTPIYAMHPILQFLSLFSPLRYYIEGSESIFFRGTAFVDLLPYFGGVLVLGVLLYWYGFRKIGKLF</sequence>
<accession>A0A1W1BIE7</accession>
<dbReference type="GO" id="GO:0140359">
    <property type="term" value="F:ABC-type transporter activity"/>
    <property type="evidence" value="ECO:0007669"/>
    <property type="project" value="InterPro"/>
</dbReference>
<feature type="transmembrane region" description="Helical" evidence="8">
    <location>
        <begin position="282"/>
        <end position="304"/>
    </location>
</feature>
<evidence type="ECO:0000256" key="4">
    <source>
        <dbReference type="ARBA" id="ARBA00022475"/>
    </source>
</evidence>
<comment type="similarity">
    <text evidence="2">Belongs to the ABC-2 integral membrane protein family.</text>
</comment>
<feature type="transmembrane region" description="Helical" evidence="8">
    <location>
        <begin position="166"/>
        <end position="189"/>
    </location>
</feature>
<dbReference type="Pfam" id="PF12698">
    <property type="entry name" value="ABC2_membrane_3"/>
    <property type="match status" value="1"/>
</dbReference>